<reference evidence="1 2" key="1">
    <citation type="submission" date="2014-11" db="EMBL/GenBank/DDBJ databases">
        <title>Genetic blueprint of the zoonotic pathogen Toxocara canis.</title>
        <authorList>
            <person name="Zhu X.-Q."/>
            <person name="Korhonen P.K."/>
            <person name="Cai H."/>
            <person name="Young N.D."/>
            <person name="Nejsum P."/>
            <person name="von Samson-Himmelstjerna G."/>
            <person name="Boag P.R."/>
            <person name="Tan P."/>
            <person name="Li Q."/>
            <person name="Min J."/>
            <person name="Yang Y."/>
            <person name="Wang X."/>
            <person name="Fang X."/>
            <person name="Hall R.S."/>
            <person name="Hofmann A."/>
            <person name="Sternberg P.W."/>
            <person name="Jex A.R."/>
            <person name="Gasser R.B."/>
        </authorList>
    </citation>
    <scope>NUCLEOTIDE SEQUENCE [LARGE SCALE GENOMIC DNA]</scope>
    <source>
        <strain evidence="1">PN_DK_2014</strain>
    </source>
</reference>
<evidence type="ECO:0000313" key="1">
    <source>
        <dbReference type="EMBL" id="KHN78921.1"/>
    </source>
</evidence>
<organism evidence="1 2">
    <name type="scientific">Toxocara canis</name>
    <name type="common">Canine roundworm</name>
    <dbReference type="NCBI Taxonomy" id="6265"/>
    <lineage>
        <taxon>Eukaryota</taxon>
        <taxon>Metazoa</taxon>
        <taxon>Ecdysozoa</taxon>
        <taxon>Nematoda</taxon>
        <taxon>Chromadorea</taxon>
        <taxon>Rhabditida</taxon>
        <taxon>Spirurina</taxon>
        <taxon>Ascaridomorpha</taxon>
        <taxon>Ascaridoidea</taxon>
        <taxon>Toxocaridae</taxon>
        <taxon>Toxocara</taxon>
    </lineage>
</organism>
<protein>
    <submittedName>
        <fullName evidence="1">Uncharacterized protein</fullName>
    </submittedName>
</protein>
<comment type="caution">
    <text evidence="1">The sequence shown here is derived from an EMBL/GenBank/DDBJ whole genome shotgun (WGS) entry which is preliminary data.</text>
</comment>
<accession>A0A0B2V672</accession>
<dbReference type="EMBL" id="JPKZ01001977">
    <property type="protein sequence ID" value="KHN78921.1"/>
    <property type="molecule type" value="Genomic_DNA"/>
</dbReference>
<sequence length="103" mass="11226">MNKFRDFAEGNSTADTFERNLAGGDFTQCLNKLPLELFPSSTGLETITNIGSICCIAVIRFASADFYNVKLEGATSVVGPRGSFIALPWRVEGMDVTCPRARE</sequence>
<dbReference type="Proteomes" id="UP000031036">
    <property type="component" value="Unassembled WGS sequence"/>
</dbReference>
<name>A0A0B2V672_TOXCA</name>
<evidence type="ECO:0000313" key="2">
    <source>
        <dbReference type="Proteomes" id="UP000031036"/>
    </source>
</evidence>
<proteinExistence type="predicted"/>
<keyword evidence="2" id="KW-1185">Reference proteome</keyword>
<gene>
    <name evidence="1" type="ORF">Tcan_06463</name>
</gene>
<dbReference type="AlphaFoldDB" id="A0A0B2V672"/>